<feature type="compositionally biased region" description="Basic and acidic residues" evidence="11">
    <location>
        <begin position="638"/>
        <end position="652"/>
    </location>
</feature>
<dbReference type="PANTHER" id="PTHR13316:SF0">
    <property type="entry name" value="ZINC FINGER CCHC DOMAIN-CONTAINING PROTEIN 8"/>
    <property type="match status" value="1"/>
</dbReference>
<feature type="compositionally biased region" description="Polar residues" evidence="11">
    <location>
        <begin position="584"/>
        <end position="594"/>
    </location>
</feature>
<evidence type="ECO:0000256" key="6">
    <source>
        <dbReference type="ARBA" id="ARBA00022833"/>
    </source>
</evidence>
<dbReference type="AlphaFoldDB" id="A0A8T2KQJ6"/>
<dbReference type="InterPro" id="IPR052115">
    <property type="entry name" value="NEXT_complex_subunit_ZCCHC8"/>
</dbReference>
<organism evidence="13 14">
    <name type="scientific">Astyanax mexicanus</name>
    <name type="common">Blind cave fish</name>
    <name type="synonym">Astyanax fasciatus mexicanus</name>
    <dbReference type="NCBI Taxonomy" id="7994"/>
    <lineage>
        <taxon>Eukaryota</taxon>
        <taxon>Metazoa</taxon>
        <taxon>Chordata</taxon>
        <taxon>Craniata</taxon>
        <taxon>Vertebrata</taxon>
        <taxon>Euteleostomi</taxon>
        <taxon>Actinopterygii</taxon>
        <taxon>Neopterygii</taxon>
        <taxon>Teleostei</taxon>
        <taxon>Ostariophysi</taxon>
        <taxon>Characiformes</taxon>
        <taxon>Characoidei</taxon>
        <taxon>Acestrorhamphidae</taxon>
        <taxon>Acestrorhamphinae</taxon>
        <taxon>Astyanax</taxon>
    </lineage>
</organism>
<dbReference type="GO" id="GO:0071013">
    <property type="term" value="C:catalytic step 2 spliceosome"/>
    <property type="evidence" value="ECO:0007669"/>
    <property type="project" value="TreeGrafter"/>
</dbReference>
<reference evidence="13 14" key="1">
    <citation type="submission" date="2021-07" db="EMBL/GenBank/DDBJ databases">
        <authorList>
            <person name="Imarazene B."/>
            <person name="Zahm M."/>
            <person name="Klopp C."/>
            <person name="Cabau C."/>
            <person name="Beille S."/>
            <person name="Jouanno E."/>
            <person name="Castinel A."/>
            <person name="Lluch J."/>
            <person name="Gil L."/>
            <person name="Kuchtly C."/>
            <person name="Lopez Roques C."/>
            <person name="Donnadieu C."/>
            <person name="Parrinello H."/>
            <person name="Journot L."/>
            <person name="Du K."/>
            <person name="Schartl M."/>
            <person name="Retaux S."/>
            <person name="Guiguen Y."/>
        </authorList>
    </citation>
    <scope>NUCLEOTIDE SEQUENCE [LARGE SCALE GENOMIC DNA]</scope>
    <source>
        <strain evidence="13">Pach_M1</strain>
        <tissue evidence="13">Testis</tissue>
    </source>
</reference>
<evidence type="ECO:0000256" key="4">
    <source>
        <dbReference type="ARBA" id="ARBA00022723"/>
    </source>
</evidence>
<sequence>MEVDFGDSELFEQLDADPPLPKHIRFTDDEEEEAPDALRELRERLEECEETHRIQIVILPLNKSSHEELRRKLKFLSRPKGIIVVNSKLDGPLCQIIFGNSSISKQHRQEIEDYIFGLIQKDLQEQNSDKQGSASHAFPQNSSFVMEEIQKTKDSSTGKHVKDAFTMVGSVLYFTSFCIDKLGQPLLNENPQLTEGWEIPKYQQVFGQIIALEGQEVQIKEKRPKPSCFNCDGSDHQLRDCPKPKDMARINEKRKQFSQSSNQSNQRYHAEEVEERFAKYKPGIVSQELLDALGVVTNTLPPFIYRMRELGYPPGWLKEAEMENSGLTLYDGTTSGDGDEDMNGRNQNISYDVSKLVEFPGFNVSAPSNIRDDYKSFRSIPMQPQHWKTTFASYLSDMYPSPGSKCSKRAHEPECSPHQTKKRRSNSDFNRSSDMDTDSDECTPRRAQSDGFQFQPPLPPGSPLISTPPPLPLGTPPATPTPPPLPKGTPPPTPPTNSSPFVQSKGGPGGEEDGLTLEELEEQQRLLWAALENADTNTNSDSETALGSSTESPSARPDAEMEEGEEDGEVKEQISDHVCEPLSTPASPDEQQITPEVPEENTKGDQVRDPPNEDTSDTGLESQDELIVLDEVSQSDNDTEKNGFTKVTEETHTQVVENQETEDDKEPTVAKVSAVPHRSKFAEGIIPFEDTPEFTEVAEATGVYLRIRELLKESPRSLAKKK</sequence>
<evidence type="ECO:0000256" key="2">
    <source>
        <dbReference type="ARBA" id="ARBA00007497"/>
    </source>
</evidence>
<dbReference type="EMBL" id="JAICCE010000022">
    <property type="protein sequence ID" value="KAG9261414.1"/>
    <property type="molecule type" value="Genomic_DNA"/>
</dbReference>
<evidence type="ECO:0000313" key="14">
    <source>
        <dbReference type="Proteomes" id="UP000752171"/>
    </source>
</evidence>
<comment type="caution">
    <text evidence="13">The sequence shown here is derived from an EMBL/GenBank/DDBJ whole genome shotgun (WGS) entry which is preliminary data.</text>
</comment>
<feature type="compositionally biased region" description="Acidic residues" evidence="11">
    <location>
        <begin position="1"/>
        <end position="15"/>
    </location>
</feature>
<dbReference type="InterPro" id="IPR006568">
    <property type="entry name" value="PSP_pro-rich"/>
</dbReference>
<evidence type="ECO:0000256" key="10">
    <source>
        <dbReference type="PROSITE-ProRule" id="PRU00047"/>
    </source>
</evidence>
<feature type="compositionally biased region" description="Acidic residues" evidence="11">
    <location>
        <begin position="510"/>
        <end position="521"/>
    </location>
</feature>
<evidence type="ECO:0000256" key="9">
    <source>
        <dbReference type="ARBA" id="ARBA00045870"/>
    </source>
</evidence>
<feature type="compositionally biased region" description="Basic and acidic residues" evidence="11">
    <location>
        <begin position="570"/>
        <end position="579"/>
    </location>
</feature>
<comment type="subcellular location">
    <subcellularLocation>
        <location evidence="1">Nucleus</location>
        <location evidence="1">Nucleoplasm</location>
    </subcellularLocation>
</comment>
<dbReference type="OrthoDB" id="8026949at2759"/>
<dbReference type="GO" id="GO:0003723">
    <property type="term" value="F:RNA binding"/>
    <property type="evidence" value="ECO:0007669"/>
    <property type="project" value="TreeGrafter"/>
</dbReference>
<feature type="region of interest" description="Disordered" evidence="11">
    <location>
        <begin position="402"/>
        <end position="673"/>
    </location>
</feature>
<keyword evidence="4" id="KW-0479">Metal-binding</keyword>
<feature type="domain" description="CCHC-type" evidence="12">
    <location>
        <begin position="228"/>
        <end position="243"/>
    </location>
</feature>
<evidence type="ECO:0000256" key="7">
    <source>
        <dbReference type="ARBA" id="ARBA00023242"/>
    </source>
</evidence>
<protein>
    <recommendedName>
        <fullName evidence="3">Zinc finger CCHC domain-containing protein 8</fullName>
    </recommendedName>
    <alternativeName>
        <fullName evidence="8">TRAMP-like complex RNA-binding factor ZCCHC8</fullName>
    </alternativeName>
</protein>
<keyword evidence="5 10" id="KW-0863">Zinc-finger</keyword>
<evidence type="ECO:0000256" key="8">
    <source>
        <dbReference type="ARBA" id="ARBA00032546"/>
    </source>
</evidence>
<evidence type="ECO:0000256" key="3">
    <source>
        <dbReference type="ARBA" id="ARBA00022379"/>
    </source>
</evidence>
<gene>
    <name evidence="13" type="primary">ZCCHC8</name>
    <name evidence="13" type="ORF">AMEX_G24946</name>
</gene>
<feature type="compositionally biased region" description="Acidic residues" evidence="11">
    <location>
        <begin position="560"/>
        <end position="569"/>
    </location>
</feature>
<dbReference type="Pfam" id="PF04046">
    <property type="entry name" value="PSP"/>
    <property type="match status" value="1"/>
</dbReference>
<feature type="compositionally biased region" description="Acidic residues" evidence="11">
    <location>
        <begin position="612"/>
        <end position="628"/>
    </location>
</feature>
<proteinExistence type="inferred from homology"/>
<evidence type="ECO:0000256" key="5">
    <source>
        <dbReference type="ARBA" id="ARBA00022771"/>
    </source>
</evidence>
<dbReference type="Proteomes" id="UP000752171">
    <property type="component" value="Unassembled WGS sequence"/>
</dbReference>
<feature type="region of interest" description="Disordered" evidence="11">
    <location>
        <begin position="1"/>
        <end position="24"/>
    </location>
</feature>
<dbReference type="InterPro" id="IPR001878">
    <property type="entry name" value="Znf_CCHC"/>
</dbReference>
<evidence type="ECO:0000313" key="13">
    <source>
        <dbReference type="EMBL" id="KAG9261414.1"/>
    </source>
</evidence>
<keyword evidence="7" id="KW-0539">Nucleus</keyword>
<keyword evidence="6" id="KW-0862">Zinc</keyword>
<feature type="compositionally biased region" description="Pro residues" evidence="11">
    <location>
        <begin position="456"/>
        <end position="497"/>
    </location>
</feature>
<feature type="compositionally biased region" description="Basic and acidic residues" evidence="11">
    <location>
        <begin position="600"/>
        <end position="611"/>
    </location>
</feature>
<dbReference type="PROSITE" id="PS50158">
    <property type="entry name" value="ZF_CCHC"/>
    <property type="match status" value="1"/>
</dbReference>
<comment type="function">
    <text evidence="9">Scaffolding subunit of the trimeric nuclear exosome targeting (NEXT) complex that is involved in the surveillance and turnover of aberrant transcripts and non-coding RNAs. NEXT functions as an RNA exosome cofactor that directs a subset of non-coding short-lived RNAs for exosomal degradation. May be involved in pre-mRNA splicing. It is required for 3'-end maturation of telomerase RNA component (TERC), TERC 3'-end targeting to the nuclear RNA exosome, and for telomerase function.</text>
</comment>
<evidence type="ECO:0000256" key="11">
    <source>
        <dbReference type="SAM" id="MobiDB-lite"/>
    </source>
</evidence>
<accession>A0A8T2KQJ6</accession>
<evidence type="ECO:0000256" key="1">
    <source>
        <dbReference type="ARBA" id="ARBA00004642"/>
    </source>
</evidence>
<evidence type="ECO:0000259" key="12">
    <source>
        <dbReference type="PROSITE" id="PS50158"/>
    </source>
</evidence>
<dbReference type="GO" id="GO:0008270">
    <property type="term" value="F:zinc ion binding"/>
    <property type="evidence" value="ECO:0007669"/>
    <property type="project" value="UniProtKB-KW"/>
</dbReference>
<name>A0A8T2KQJ6_ASTMX</name>
<dbReference type="GO" id="GO:0005654">
    <property type="term" value="C:nucleoplasm"/>
    <property type="evidence" value="ECO:0007669"/>
    <property type="project" value="UniProtKB-SubCell"/>
</dbReference>
<dbReference type="PANTHER" id="PTHR13316">
    <property type="entry name" value="ZINC FINGER, CCHC DOMAIN CONTAINING 8"/>
    <property type="match status" value="1"/>
</dbReference>
<dbReference type="SMART" id="SM00581">
    <property type="entry name" value="PSP"/>
    <property type="match status" value="1"/>
</dbReference>
<comment type="similarity">
    <text evidence="2">Belongs to the ZCCHC8 family.</text>
</comment>
<feature type="compositionally biased region" description="Polar residues" evidence="11">
    <location>
        <begin position="534"/>
        <end position="553"/>
    </location>
</feature>